<evidence type="ECO:0000256" key="4">
    <source>
        <dbReference type="PIRSR" id="PIRSR005739-1"/>
    </source>
</evidence>
<dbReference type="InterPro" id="IPR036388">
    <property type="entry name" value="WH-like_DNA-bd_sf"/>
</dbReference>
<dbReference type="Pfam" id="PF08100">
    <property type="entry name" value="Dimerisation"/>
    <property type="match status" value="1"/>
</dbReference>
<keyword evidence="2 7" id="KW-0808">Transferase</keyword>
<dbReference type="SUPFAM" id="SSF46785">
    <property type="entry name" value="Winged helix' DNA-binding domain"/>
    <property type="match status" value="1"/>
</dbReference>
<dbReference type="GO" id="GO:0008171">
    <property type="term" value="F:O-methyltransferase activity"/>
    <property type="evidence" value="ECO:0007669"/>
    <property type="project" value="InterPro"/>
</dbReference>
<dbReference type="GO" id="GO:0046983">
    <property type="term" value="F:protein dimerization activity"/>
    <property type="evidence" value="ECO:0007669"/>
    <property type="project" value="InterPro"/>
</dbReference>
<dbReference type="InterPro" id="IPR036390">
    <property type="entry name" value="WH_DNA-bd_sf"/>
</dbReference>
<dbReference type="SUPFAM" id="SSF53335">
    <property type="entry name" value="S-adenosyl-L-methionine-dependent methyltransferases"/>
    <property type="match status" value="1"/>
</dbReference>
<dbReference type="PANTHER" id="PTHR43712:SF2">
    <property type="entry name" value="O-METHYLTRANSFERASE CICE"/>
    <property type="match status" value="1"/>
</dbReference>
<dbReference type="PIRSF" id="PIRSF005739">
    <property type="entry name" value="O-mtase"/>
    <property type="match status" value="1"/>
</dbReference>
<keyword evidence="3" id="KW-0949">S-adenosyl-L-methionine</keyword>
<evidence type="ECO:0000313" key="7">
    <source>
        <dbReference type="EMBL" id="HER96817.1"/>
    </source>
</evidence>
<evidence type="ECO:0000256" key="1">
    <source>
        <dbReference type="ARBA" id="ARBA00022603"/>
    </source>
</evidence>
<sequence>MEDANARLIDLISGRWRSQILYAGVKLGVFDALAHGPKNAVRVARELGVDAGLLYRLMRALGSLELLKEDHTGTFSLTPMGELLRRDHPQTLRGITLWEEGPLTYFAWWHLPDLIKEGKQDGFVREFGRPLFEYLSQNPSHGEVFNEAMSSLSSMDNALVLEALESYDFSNISHLCDIGGGHGLTLCSLLAKYPHLRGTVLELPGVIEQKELLWADKMGVGDRCAYVPGDMFREVPPADAYMLKRVLHDWNDEACIQILSNAHEAAPRDGRIFIMEAVVPGPDTSHLSKLFDIHMLVMLTGRERTAEEYAGLLEAAGWTYRQAWYPVSKMLGVVEGRKA</sequence>
<reference evidence="7" key="1">
    <citation type="journal article" date="2020" name="mSystems">
        <title>Genome- and Community-Level Interaction Insights into Carbon Utilization and Element Cycling Functions of Hydrothermarchaeota in Hydrothermal Sediment.</title>
        <authorList>
            <person name="Zhou Z."/>
            <person name="Liu Y."/>
            <person name="Xu W."/>
            <person name="Pan J."/>
            <person name="Luo Z.H."/>
            <person name="Li M."/>
        </authorList>
    </citation>
    <scope>NUCLEOTIDE SEQUENCE [LARGE SCALE GENOMIC DNA]</scope>
    <source>
        <strain evidence="7">SpSt-143</strain>
    </source>
</reference>
<dbReference type="InterPro" id="IPR012967">
    <property type="entry name" value="COMT_dimerisation"/>
</dbReference>
<dbReference type="InterPro" id="IPR016461">
    <property type="entry name" value="COMT-like"/>
</dbReference>
<protein>
    <submittedName>
        <fullName evidence="7">Hydroxyneurosporene methyltransferase</fullName>
    </submittedName>
</protein>
<evidence type="ECO:0000259" key="6">
    <source>
        <dbReference type="Pfam" id="PF08100"/>
    </source>
</evidence>
<feature type="domain" description="O-methyltransferase C-terminal" evidence="5">
    <location>
        <begin position="108"/>
        <end position="318"/>
    </location>
</feature>
<evidence type="ECO:0000256" key="3">
    <source>
        <dbReference type="ARBA" id="ARBA00022691"/>
    </source>
</evidence>
<feature type="active site" description="Proton acceptor" evidence="4">
    <location>
        <position position="248"/>
    </location>
</feature>
<dbReference type="Pfam" id="PF00891">
    <property type="entry name" value="Methyltransf_2"/>
    <property type="match status" value="1"/>
</dbReference>
<dbReference type="PANTHER" id="PTHR43712">
    <property type="entry name" value="PUTATIVE (AFU_ORTHOLOGUE AFUA_4G14580)-RELATED"/>
    <property type="match status" value="1"/>
</dbReference>
<organism evidence="7">
    <name type="scientific">Rhodothermus marinus</name>
    <name type="common">Rhodothermus obamensis</name>
    <dbReference type="NCBI Taxonomy" id="29549"/>
    <lineage>
        <taxon>Bacteria</taxon>
        <taxon>Pseudomonadati</taxon>
        <taxon>Rhodothermota</taxon>
        <taxon>Rhodothermia</taxon>
        <taxon>Rhodothermales</taxon>
        <taxon>Rhodothermaceae</taxon>
        <taxon>Rhodothermus</taxon>
    </lineage>
</organism>
<dbReference type="Gene3D" id="3.40.50.150">
    <property type="entry name" value="Vaccinia Virus protein VP39"/>
    <property type="match status" value="1"/>
</dbReference>
<dbReference type="PROSITE" id="PS51683">
    <property type="entry name" value="SAM_OMT_II"/>
    <property type="match status" value="1"/>
</dbReference>
<keyword evidence="1 7" id="KW-0489">Methyltransferase</keyword>
<dbReference type="AlphaFoldDB" id="A0A7V2F753"/>
<dbReference type="InterPro" id="IPR001077">
    <property type="entry name" value="COMT_C"/>
</dbReference>
<dbReference type="GO" id="GO:0032259">
    <property type="term" value="P:methylation"/>
    <property type="evidence" value="ECO:0007669"/>
    <property type="project" value="UniProtKB-KW"/>
</dbReference>
<evidence type="ECO:0000259" key="5">
    <source>
        <dbReference type="Pfam" id="PF00891"/>
    </source>
</evidence>
<dbReference type="InterPro" id="IPR029063">
    <property type="entry name" value="SAM-dependent_MTases_sf"/>
</dbReference>
<dbReference type="Gene3D" id="1.10.10.10">
    <property type="entry name" value="Winged helix-like DNA-binding domain superfamily/Winged helix DNA-binding domain"/>
    <property type="match status" value="1"/>
</dbReference>
<name>A0A7V2F753_RHOMR</name>
<comment type="caution">
    <text evidence="7">The sequence shown here is derived from an EMBL/GenBank/DDBJ whole genome shotgun (WGS) entry which is preliminary data.</text>
</comment>
<dbReference type="EMBL" id="DSGB01000006">
    <property type="protein sequence ID" value="HER96817.1"/>
    <property type="molecule type" value="Genomic_DNA"/>
</dbReference>
<accession>A0A7V2F753</accession>
<gene>
    <name evidence="7" type="ORF">ENO59_09940</name>
</gene>
<evidence type="ECO:0000256" key="2">
    <source>
        <dbReference type="ARBA" id="ARBA00022679"/>
    </source>
</evidence>
<proteinExistence type="predicted"/>
<feature type="domain" description="O-methyltransferase dimerisation" evidence="6">
    <location>
        <begin position="10"/>
        <end position="84"/>
    </location>
</feature>